<sequence>MAGGGFVEHGEVKDYSGKVTAFVVITCLVAATGGLIFGYDIGISGGVTSMDVFLEEFFPSVYHDEKSAVGGKSEWCQFDSQLLTAFTSSLYIAGLLATYVASTVTRKSGRRISMLIGGANFLIGAALNGAAVNLAMLIIGRILLGFGIGFANQAVPLYLSEMAPQSSAAPSTSASS</sequence>
<evidence type="ECO:0000256" key="2">
    <source>
        <dbReference type="ARBA" id="ARBA00010992"/>
    </source>
</evidence>
<keyword evidence="6" id="KW-0769">Symport</keyword>
<dbReference type="PANTHER" id="PTHR23500:SF460">
    <property type="entry name" value="SUGAR TRANSPORT PROTEIN 11"/>
    <property type="match status" value="1"/>
</dbReference>
<feature type="transmembrane region" description="Helical" evidence="9">
    <location>
        <begin position="19"/>
        <end position="39"/>
    </location>
</feature>
<dbReference type="Pfam" id="PF00083">
    <property type="entry name" value="Sugar_tr"/>
    <property type="match status" value="1"/>
</dbReference>
<dbReference type="GO" id="GO:0015144">
    <property type="term" value="F:carbohydrate transmembrane transporter activity"/>
    <property type="evidence" value="ECO:0007669"/>
    <property type="project" value="InterPro"/>
</dbReference>
<dbReference type="PANTHER" id="PTHR23500">
    <property type="entry name" value="SOLUTE CARRIER FAMILY 2, FACILITATED GLUCOSE TRANSPORTER"/>
    <property type="match status" value="1"/>
</dbReference>
<dbReference type="GO" id="GO:0016020">
    <property type="term" value="C:membrane"/>
    <property type="evidence" value="ECO:0007669"/>
    <property type="project" value="UniProtKB-SubCell"/>
</dbReference>
<dbReference type="InterPro" id="IPR036259">
    <property type="entry name" value="MFS_trans_sf"/>
</dbReference>
<dbReference type="InterPro" id="IPR005828">
    <property type="entry name" value="MFS_sugar_transport-like"/>
</dbReference>
<evidence type="ECO:0000256" key="9">
    <source>
        <dbReference type="SAM" id="Phobius"/>
    </source>
</evidence>
<name>A0A6V7QL31_ANACO</name>
<evidence type="ECO:0000256" key="7">
    <source>
        <dbReference type="ARBA" id="ARBA00022989"/>
    </source>
</evidence>
<keyword evidence="7 9" id="KW-1133">Transmembrane helix</keyword>
<evidence type="ECO:0000256" key="8">
    <source>
        <dbReference type="ARBA" id="ARBA00023136"/>
    </source>
</evidence>
<reference evidence="11" key="1">
    <citation type="submission" date="2020-07" db="EMBL/GenBank/DDBJ databases">
        <authorList>
            <person name="Lin J."/>
        </authorList>
    </citation>
    <scope>NUCLEOTIDE SEQUENCE</scope>
</reference>
<proteinExistence type="inferred from homology"/>
<gene>
    <name evidence="11" type="ORF">CB5_LOCUS26828</name>
</gene>
<evidence type="ECO:0000256" key="4">
    <source>
        <dbReference type="ARBA" id="ARBA00022597"/>
    </source>
</evidence>
<dbReference type="InterPro" id="IPR020846">
    <property type="entry name" value="MFS_dom"/>
</dbReference>
<keyword evidence="8 9" id="KW-0472">Membrane</keyword>
<protein>
    <recommendedName>
        <fullName evidence="10">Major facilitator superfamily (MFS) profile domain-containing protein</fullName>
    </recommendedName>
</protein>
<evidence type="ECO:0000256" key="5">
    <source>
        <dbReference type="ARBA" id="ARBA00022692"/>
    </source>
</evidence>
<evidence type="ECO:0000259" key="10">
    <source>
        <dbReference type="PROSITE" id="PS50850"/>
    </source>
</evidence>
<organism evidence="11">
    <name type="scientific">Ananas comosus var. bracteatus</name>
    <name type="common">red pineapple</name>
    <dbReference type="NCBI Taxonomy" id="296719"/>
    <lineage>
        <taxon>Eukaryota</taxon>
        <taxon>Viridiplantae</taxon>
        <taxon>Streptophyta</taxon>
        <taxon>Embryophyta</taxon>
        <taxon>Tracheophyta</taxon>
        <taxon>Spermatophyta</taxon>
        <taxon>Magnoliopsida</taxon>
        <taxon>Liliopsida</taxon>
        <taxon>Poales</taxon>
        <taxon>Bromeliaceae</taxon>
        <taxon>Bromelioideae</taxon>
        <taxon>Ananas</taxon>
    </lineage>
</organism>
<evidence type="ECO:0000256" key="6">
    <source>
        <dbReference type="ARBA" id="ARBA00022847"/>
    </source>
</evidence>
<dbReference type="SUPFAM" id="SSF103473">
    <property type="entry name" value="MFS general substrate transporter"/>
    <property type="match status" value="1"/>
</dbReference>
<dbReference type="PROSITE" id="PS50850">
    <property type="entry name" value="MFS"/>
    <property type="match status" value="1"/>
</dbReference>
<dbReference type="GO" id="GO:0015293">
    <property type="term" value="F:symporter activity"/>
    <property type="evidence" value="ECO:0007669"/>
    <property type="project" value="UniProtKB-KW"/>
</dbReference>
<evidence type="ECO:0000256" key="1">
    <source>
        <dbReference type="ARBA" id="ARBA00004141"/>
    </source>
</evidence>
<evidence type="ECO:0000256" key="3">
    <source>
        <dbReference type="ARBA" id="ARBA00022448"/>
    </source>
</evidence>
<dbReference type="Gene3D" id="1.20.1250.20">
    <property type="entry name" value="MFS general substrate transporter like domains"/>
    <property type="match status" value="1"/>
</dbReference>
<keyword evidence="4" id="KW-0762">Sugar transport</keyword>
<accession>A0A6V7QL31</accession>
<feature type="transmembrane region" description="Helical" evidence="9">
    <location>
        <begin position="82"/>
        <end position="100"/>
    </location>
</feature>
<dbReference type="EMBL" id="LR862137">
    <property type="protein sequence ID" value="CAD1843617.1"/>
    <property type="molecule type" value="Genomic_DNA"/>
</dbReference>
<dbReference type="PRINTS" id="PR00171">
    <property type="entry name" value="SUGRTRNSPORT"/>
</dbReference>
<evidence type="ECO:0000313" key="11">
    <source>
        <dbReference type="EMBL" id="CAD1843617.1"/>
    </source>
</evidence>
<comment type="subcellular location">
    <subcellularLocation>
        <location evidence="1">Membrane</location>
        <topology evidence="1">Multi-pass membrane protein</topology>
    </subcellularLocation>
</comment>
<comment type="similarity">
    <text evidence="2">Belongs to the major facilitator superfamily. Sugar transporter (TC 2.A.1.1) family.</text>
</comment>
<feature type="transmembrane region" description="Helical" evidence="9">
    <location>
        <begin position="112"/>
        <end position="132"/>
    </location>
</feature>
<feature type="domain" description="Major facilitator superfamily (MFS) profile" evidence="10">
    <location>
        <begin position="26"/>
        <end position="176"/>
    </location>
</feature>
<dbReference type="AlphaFoldDB" id="A0A6V7QL31"/>
<dbReference type="InterPro" id="IPR003663">
    <property type="entry name" value="Sugar/inositol_transpt"/>
</dbReference>
<keyword evidence="3" id="KW-0813">Transport</keyword>
<keyword evidence="5 9" id="KW-0812">Transmembrane</keyword>
<dbReference type="InterPro" id="IPR045262">
    <property type="entry name" value="STP/PLT_plant"/>
</dbReference>